<keyword evidence="2" id="KW-1185">Reference proteome</keyword>
<protein>
    <submittedName>
        <fullName evidence="1">Uncharacterized protein</fullName>
    </submittedName>
</protein>
<gene>
    <name evidence="1" type="ORF">OUZ56_029770</name>
</gene>
<dbReference type="EMBL" id="JAOYFB010000040">
    <property type="protein sequence ID" value="KAK4037741.1"/>
    <property type="molecule type" value="Genomic_DNA"/>
</dbReference>
<reference evidence="1 2" key="1">
    <citation type="journal article" date="2023" name="Nucleic Acids Res.">
        <title>The hologenome of Daphnia magna reveals possible DNA methylation and microbiome-mediated evolution of the host genome.</title>
        <authorList>
            <person name="Chaturvedi A."/>
            <person name="Li X."/>
            <person name="Dhandapani V."/>
            <person name="Marshall H."/>
            <person name="Kissane S."/>
            <person name="Cuenca-Cambronero M."/>
            <person name="Asole G."/>
            <person name="Calvet F."/>
            <person name="Ruiz-Romero M."/>
            <person name="Marangio P."/>
            <person name="Guigo R."/>
            <person name="Rago D."/>
            <person name="Mirbahai L."/>
            <person name="Eastwood N."/>
            <person name="Colbourne J.K."/>
            <person name="Zhou J."/>
            <person name="Mallon E."/>
            <person name="Orsini L."/>
        </authorList>
    </citation>
    <scope>NUCLEOTIDE SEQUENCE [LARGE SCALE GENOMIC DNA]</scope>
    <source>
        <strain evidence="1">LRV0_1</strain>
    </source>
</reference>
<proteinExistence type="predicted"/>
<evidence type="ECO:0000313" key="2">
    <source>
        <dbReference type="Proteomes" id="UP001234178"/>
    </source>
</evidence>
<dbReference type="Proteomes" id="UP001234178">
    <property type="component" value="Unassembled WGS sequence"/>
</dbReference>
<accession>A0ABR0B7S9</accession>
<organism evidence="1 2">
    <name type="scientific">Daphnia magna</name>
    <dbReference type="NCBI Taxonomy" id="35525"/>
    <lineage>
        <taxon>Eukaryota</taxon>
        <taxon>Metazoa</taxon>
        <taxon>Ecdysozoa</taxon>
        <taxon>Arthropoda</taxon>
        <taxon>Crustacea</taxon>
        <taxon>Branchiopoda</taxon>
        <taxon>Diplostraca</taxon>
        <taxon>Cladocera</taxon>
        <taxon>Anomopoda</taxon>
        <taxon>Daphniidae</taxon>
        <taxon>Daphnia</taxon>
    </lineage>
</organism>
<evidence type="ECO:0000313" key="1">
    <source>
        <dbReference type="EMBL" id="KAK4037741.1"/>
    </source>
</evidence>
<sequence>MGSASELPTDDASEWNERHRRESCRDVERCIGTRCRAIVTGDTSPIMEQAPAALRTPSRIDISGMSSHLKAVERLRRQWQEEENAKRYPFEWLIGCLFPLPLLVYLWIEYRTLSSHVDTLLLARLLEVREPGEEDQGQARPECSRVQPAVGPTWCGELELKCFDRRARPGEKKGKKSISKPSI</sequence>
<name>A0ABR0B7S9_9CRUS</name>
<comment type="caution">
    <text evidence="1">The sequence shown here is derived from an EMBL/GenBank/DDBJ whole genome shotgun (WGS) entry which is preliminary data.</text>
</comment>